<evidence type="ECO:0000256" key="3">
    <source>
        <dbReference type="ARBA" id="ARBA00022670"/>
    </source>
</evidence>
<evidence type="ECO:0000313" key="17">
    <source>
        <dbReference type="RefSeq" id="XP_004506440.1"/>
    </source>
</evidence>
<dbReference type="InterPro" id="IPR008139">
    <property type="entry name" value="SaposinB_dom"/>
</dbReference>
<keyword evidence="3" id="KW-0645">Protease</keyword>
<keyword evidence="6" id="KW-0064">Aspartyl protease</keyword>
<evidence type="ECO:0000256" key="9">
    <source>
        <dbReference type="ARBA" id="ARBA00023180"/>
    </source>
</evidence>
<keyword evidence="5" id="KW-0677">Repeat</keyword>
<dbReference type="GO" id="GO:0004190">
    <property type="term" value="F:aspartic-type endopeptidase activity"/>
    <property type="evidence" value="ECO:0007669"/>
    <property type="project" value="UniProtKB-KW"/>
</dbReference>
<dbReference type="InterPro" id="IPR007856">
    <property type="entry name" value="SapB_1"/>
</dbReference>
<dbReference type="OrthoDB" id="69496at2759"/>
<keyword evidence="8" id="KW-1015">Disulfide bond</keyword>
<dbReference type="PANTHER" id="PTHR11480">
    <property type="entry name" value="SAPOSIN-RELATED"/>
    <property type="match status" value="1"/>
</dbReference>
<dbReference type="PROSITE" id="PS50015">
    <property type="entry name" value="SAP_B"/>
    <property type="match status" value="2"/>
</dbReference>
<evidence type="ECO:0000256" key="4">
    <source>
        <dbReference type="ARBA" id="ARBA00022729"/>
    </source>
</evidence>
<dbReference type="SUPFAM" id="SSF47862">
    <property type="entry name" value="Saposin"/>
    <property type="match status" value="2"/>
</dbReference>
<feature type="signal peptide" evidence="13">
    <location>
        <begin position="1"/>
        <end position="21"/>
    </location>
</feature>
<evidence type="ECO:0000256" key="12">
    <source>
        <dbReference type="ARBA" id="ARBA00041785"/>
    </source>
</evidence>
<evidence type="ECO:0000313" key="15">
    <source>
        <dbReference type="Proteomes" id="UP000087171"/>
    </source>
</evidence>
<reference evidence="16 17" key="2">
    <citation type="submission" date="2023-09" db="UniProtKB">
        <authorList>
            <consortium name="RefSeq"/>
        </authorList>
    </citation>
    <scope>IDENTIFICATION</scope>
    <source>
        <tissue evidence="16 17">Etiolated seedlings</tissue>
    </source>
</reference>
<evidence type="ECO:0000256" key="10">
    <source>
        <dbReference type="ARBA" id="ARBA00037221"/>
    </source>
</evidence>
<dbReference type="GO" id="GO:0005764">
    <property type="term" value="C:lysosome"/>
    <property type="evidence" value="ECO:0007669"/>
    <property type="project" value="InterPro"/>
</dbReference>
<dbReference type="GO" id="GO:0006665">
    <property type="term" value="P:sphingolipid metabolic process"/>
    <property type="evidence" value="ECO:0007669"/>
    <property type="project" value="InterPro"/>
</dbReference>
<dbReference type="SMART" id="SM00741">
    <property type="entry name" value="SapB"/>
    <property type="match status" value="2"/>
</dbReference>
<evidence type="ECO:0000256" key="5">
    <source>
        <dbReference type="ARBA" id="ARBA00022737"/>
    </source>
</evidence>
<keyword evidence="2" id="KW-0964">Secreted</keyword>
<keyword evidence="7" id="KW-0865">Zymogen</keyword>
<dbReference type="InterPro" id="IPR008373">
    <property type="entry name" value="Saposin"/>
</dbReference>
<keyword evidence="15" id="KW-1185">Reference proteome</keyword>
<dbReference type="GO" id="GO:0006508">
    <property type="term" value="P:proteolysis"/>
    <property type="evidence" value="ECO:0007669"/>
    <property type="project" value="UniProtKB-KW"/>
</dbReference>
<evidence type="ECO:0000256" key="7">
    <source>
        <dbReference type="ARBA" id="ARBA00023145"/>
    </source>
</evidence>
<keyword evidence="4 13" id="KW-0732">Signal</keyword>
<protein>
    <recommendedName>
        <fullName evidence="11">Pulmonary surfactant-associated protein B</fullName>
    </recommendedName>
    <alternativeName>
        <fullName evidence="12">Pulmonary surfactant-associated proteolipid SPL(Phe)</fullName>
    </alternativeName>
</protein>
<dbReference type="Pfam" id="PF03489">
    <property type="entry name" value="SapB_2"/>
    <property type="match status" value="2"/>
</dbReference>
<dbReference type="AlphaFoldDB" id="A0A1S2YL51"/>
<evidence type="ECO:0000256" key="13">
    <source>
        <dbReference type="SAM" id="SignalP"/>
    </source>
</evidence>
<keyword evidence="6" id="KW-0378">Hydrolase</keyword>
<dbReference type="InterPro" id="IPR011001">
    <property type="entry name" value="Saposin-like"/>
</dbReference>
<name>A0A1S2YL51_CICAR</name>
<evidence type="ECO:0000256" key="1">
    <source>
        <dbReference type="ARBA" id="ARBA00004239"/>
    </source>
</evidence>
<dbReference type="GO" id="GO:0016020">
    <property type="term" value="C:membrane"/>
    <property type="evidence" value="ECO:0007669"/>
    <property type="project" value="GOC"/>
</dbReference>
<evidence type="ECO:0000256" key="6">
    <source>
        <dbReference type="ARBA" id="ARBA00022750"/>
    </source>
</evidence>
<dbReference type="Gene3D" id="1.10.225.10">
    <property type="entry name" value="Saposin-like"/>
    <property type="match status" value="2"/>
</dbReference>
<proteinExistence type="predicted"/>
<gene>
    <name evidence="16 17" type="primary">LOC101508260</name>
</gene>
<dbReference type="InterPro" id="IPR008138">
    <property type="entry name" value="SapB_2"/>
</dbReference>
<organism evidence="16">
    <name type="scientific">Cicer arietinum</name>
    <name type="common">Chickpea</name>
    <name type="synonym">Garbanzo</name>
    <dbReference type="NCBI Taxonomy" id="3827"/>
    <lineage>
        <taxon>Eukaryota</taxon>
        <taxon>Viridiplantae</taxon>
        <taxon>Streptophyta</taxon>
        <taxon>Embryophyta</taxon>
        <taxon>Tracheophyta</taxon>
        <taxon>Spermatophyta</taxon>
        <taxon>Magnoliopsida</taxon>
        <taxon>eudicotyledons</taxon>
        <taxon>Gunneridae</taxon>
        <taxon>Pentapetalae</taxon>
        <taxon>rosids</taxon>
        <taxon>fabids</taxon>
        <taxon>Fabales</taxon>
        <taxon>Fabaceae</taxon>
        <taxon>Papilionoideae</taxon>
        <taxon>50 kb inversion clade</taxon>
        <taxon>NPAAA clade</taxon>
        <taxon>Hologalegina</taxon>
        <taxon>IRL clade</taxon>
        <taxon>Cicereae</taxon>
        <taxon>Cicer</taxon>
    </lineage>
</organism>
<dbReference type="Proteomes" id="UP000087171">
    <property type="component" value="Chromosome Ca6"/>
</dbReference>
<dbReference type="PaxDb" id="3827-XP_004506438.1"/>
<evidence type="ECO:0000259" key="14">
    <source>
        <dbReference type="PROSITE" id="PS50015"/>
    </source>
</evidence>
<dbReference type="KEGG" id="cam:101508260"/>
<dbReference type="InterPro" id="IPR051428">
    <property type="entry name" value="Sphingo_Act-Surfact_Prot"/>
</dbReference>
<evidence type="ECO:0000256" key="11">
    <source>
        <dbReference type="ARBA" id="ARBA00041094"/>
    </source>
</evidence>
<dbReference type="Pfam" id="PF05184">
    <property type="entry name" value="SapB_1"/>
    <property type="match status" value="2"/>
</dbReference>
<feature type="chain" id="PRO_5010813596" description="Pulmonary surfactant-associated protein B" evidence="13">
    <location>
        <begin position="22"/>
        <end position="215"/>
    </location>
</feature>
<dbReference type="RefSeq" id="XP_004506439.1">
    <property type="nucleotide sequence ID" value="XM_004506382.3"/>
</dbReference>
<feature type="domain" description="Saposin B-type" evidence="14">
    <location>
        <begin position="32"/>
        <end position="111"/>
    </location>
</feature>
<dbReference type="PRINTS" id="PR01797">
    <property type="entry name" value="SAPOSIN"/>
</dbReference>
<keyword evidence="9" id="KW-0325">Glycoprotein</keyword>
<dbReference type="PANTHER" id="PTHR11480:SF3">
    <property type="entry name" value="BCDNA.GH08312"/>
    <property type="match status" value="1"/>
</dbReference>
<accession>A0A1S2YL51</accession>
<sequence>MEGKIGLLFMIVLVSAWACDARELANPELNITSDVCSLCEEYTTKALNYIKDNNTQAEIIDGLHNTCYQLLSFKKQCIELVDYYAPLFFSKIALIKPGELCEKFNLCESAKASSQVQGNSCGLCKDAVAALLVELNDPDTKLEIMEKLLKACKSLEKYAKECKKIVFEYGPLILINAEKFLKTADICTTLHACPASIVISQEATIMEEIPMLSDS</sequence>
<evidence type="ECO:0000256" key="8">
    <source>
        <dbReference type="ARBA" id="ARBA00023157"/>
    </source>
</evidence>
<comment type="function">
    <text evidence="10">Pulmonary surfactant-associated proteins promote alveolar stability by lowering the surface tension at the air-liquid interface in the peripheral air spaces. SP-B increases the collapse pressure of palmitic acid to nearly 70 millinewtons per meter.</text>
</comment>
<dbReference type="STRING" id="3827.A0A1S2YL51"/>
<feature type="domain" description="Saposin B-type" evidence="14">
    <location>
        <begin position="117"/>
        <end position="197"/>
    </location>
</feature>
<reference evidence="15" key="1">
    <citation type="journal article" date="2013" name="Nat. Biotechnol.">
        <title>Draft genome sequence of chickpea (Cicer arietinum) provides a resource for trait improvement.</title>
        <authorList>
            <person name="Varshney R.K."/>
            <person name="Song C."/>
            <person name="Saxena R.K."/>
            <person name="Azam S."/>
            <person name="Yu S."/>
            <person name="Sharpe A.G."/>
            <person name="Cannon S."/>
            <person name="Baek J."/>
            <person name="Rosen B.D."/>
            <person name="Tar'an B."/>
            <person name="Millan T."/>
            <person name="Zhang X."/>
            <person name="Ramsay L.D."/>
            <person name="Iwata A."/>
            <person name="Wang Y."/>
            <person name="Nelson W."/>
            <person name="Farmer A.D."/>
            <person name="Gaur P.M."/>
            <person name="Soderlund C."/>
            <person name="Penmetsa R.V."/>
            <person name="Xu C."/>
            <person name="Bharti A.K."/>
            <person name="He W."/>
            <person name="Winter P."/>
            <person name="Zhao S."/>
            <person name="Hane J.K."/>
            <person name="Carrasquilla-Garcia N."/>
            <person name="Condie J.A."/>
            <person name="Upadhyaya H.D."/>
            <person name="Luo M.C."/>
            <person name="Thudi M."/>
            <person name="Gowda C.L."/>
            <person name="Singh N.P."/>
            <person name="Lichtenzveig J."/>
            <person name="Gali K.K."/>
            <person name="Rubio J."/>
            <person name="Nadarajan N."/>
            <person name="Dolezel J."/>
            <person name="Bansal K.C."/>
            <person name="Xu X."/>
            <person name="Edwards D."/>
            <person name="Zhang G."/>
            <person name="Kahl G."/>
            <person name="Gil J."/>
            <person name="Singh K.B."/>
            <person name="Datta S.K."/>
            <person name="Jackson S.A."/>
            <person name="Wang J."/>
            <person name="Cook D.R."/>
        </authorList>
    </citation>
    <scope>NUCLEOTIDE SEQUENCE [LARGE SCALE GENOMIC DNA]</scope>
    <source>
        <strain evidence="15">cv. CDC Frontier</strain>
    </source>
</reference>
<dbReference type="eggNOG" id="KOG1340">
    <property type="taxonomic scope" value="Eukaryota"/>
</dbReference>
<dbReference type="GeneID" id="101508260"/>
<comment type="subcellular location">
    <subcellularLocation>
        <location evidence="1">Secreted</location>
        <location evidence="1">Extracellular space</location>
    </subcellularLocation>
</comment>
<evidence type="ECO:0000313" key="16">
    <source>
        <dbReference type="RefSeq" id="XP_004506439.1"/>
    </source>
</evidence>
<dbReference type="GO" id="GO:0005576">
    <property type="term" value="C:extracellular region"/>
    <property type="evidence" value="ECO:0007669"/>
    <property type="project" value="UniProtKB-SubCell"/>
</dbReference>
<dbReference type="RefSeq" id="XP_004506440.1">
    <property type="nucleotide sequence ID" value="XM_004506383.3"/>
</dbReference>
<dbReference type="FunFam" id="1.10.225.10:FF:000008">
    <property type="entry name" value="Pulmonary surfactant-associated protein B"/>
    <property type="match status" value="2"/>
</dbReference>
<evidence type="ECO:0000256" key="2">
    <source>
        <dbReference type="ARBA" id="ARBA00022525"/>
    </source>
</evidence>